<gene>
    <name evidence="2" type="ORF">BegalDRAFT_1485</name>
</gene>
<dbReference type="SUPFAM" id="SSF100950">
    <property type="entry name" value="NagB/RpiA/CoA transferase-like"/>
    <property type="match status" value="1"/>
</dbReference>
<reference evidence="2 3" key="1">
    <citation type="submission" date="2011-11" db="EMBL/GenBank/DDBJ databases">
        <title>Improved High-Quality Draft sequence of Beggiatoa alba B18lD.</title>
        <authorList>
            <consortium name="US DOE Joint Genome Institute"/>
            <person name="Lucas S."/>
            <person name="Han J."/>
            <person name="Lapidus A."/>
            <person name="Cheng J.-F."/>
            <person name="Goodwin L."/>
            <person name="Pitluck S."/>
            <person name="Peters L."/>
            <person name="Mikhailova N."/>
            <person name="Held B."/>
            <person name="Detter J.C."/>
            <person name="Han C."/>
            <person name="Tapia R."/>
            <person name="Land M."/>
            <person name="Hauser L."/>
            <person name="Kyrpides N."/>
            <person name="Ivanova N."/>
            <person name="Pagani I."/>
            <person name="Samuel K."/>
            <person name="Teske A."/>
            <person name="Mueller J."/>
            <person name="Woyke T."/>
        </authorList>
    </citation>
    <scope>NUCLEOTIDE SEQUENCE [LARGE SCALE GENOMIC DNA]</scope>
    <source>
        <strain evidence="2 3">B18LD</strain>
    </source>
</reference>
<dbReference type="InterPro" id="IPR024185">
    <property type="entry name" value="FTHF_cligase-like_sf"/>
</dbReference>
<dbReference type="Gene3D" id="3.40.50.10420">
    <property type="entry name" value="NagB/RpiA/CoA transferase-like"/>
    <property type="match status" value="1"/>
</dbReference>
<dbReference type="HOGENOM" id="CLU_090664_3_0_6"/>
<evidence type="ECO:0000259" key="1">
    <source>
        <dbReference type="Pfam" id="PF02589"/>
    </source>
</evidence>
<dbReference type="OrthoDB" id="9794157at2"/>
<evidence type="ECO:0000313" key="3">
    <source>
        <dbReference type="Proteomes" id="UP000005744"/>
    </source>
</evidence>
<sequence length="216" mass="24284">MTTARDTIFTQIRHSLGRQTALDELTQQRLENRLQQHSIHEQPTLQLSLRDKFIYQLEKVAGSYEQIAHEQEIPACISRYLSTQSLPAQLVMDAHLKHLAWESTFLNVAYRTAQQDDVISVTQAFAGVAETGSIVMLSSPASPTTLNFLPDVHIVVLSLNDLLPHIESVWEKLRQTHANIPRTINFITGPSRTADIEQTIQLGAHGPRRLHVLLVG</sequence>
<organism evidence="2 3">
    <name type="scientific">Beggiatoa alba B18LD</name>
    <dbReference type="NCBI Taxonomy" id="395493"/>
    <lineage>
        <taxon>Bacteria</taxon>
        <taxon>Pseudomonadati</taxon>
        <taxon>Pseudomonadota</taxon>
        <taxon>Gammaproteobacteria</taxon>
        <taxon>Thiotrichales</taxon>
        <taxon>Thiotrichaceae</taxon>
        <taxon>Beggiatoa</taxon>
    </lineage>
</organism>
<dbReference type="Proteomes" id="UP000005744">
    <property type="component" value="Unassembled WGS sequence"/>
</dbReference>
<accession>I3CFH9</accession>
<keyword evidence="3" id="KW-1185">Reference proteome</keyword>
<dbReference type="InterPro" id="IPR037171">
    <property type="entry name" value="NagB/RpiA_transferase-like"/>
</dbReference>
<dbReference type="InterPro" id="IPR003741">
    <property type="entry name" value="LUD_dom"/>
</dbReference>
<protein>
    <recommendedName>
        <fullName evidence="1">LUD domain-containing protein</fullName>
    </recommendedName>
</protein>
<dbReference type="PANTHER" id="PTHR43682">
    <property type="entry name" value="LACTATE UTILIZATION PROTEIN C"/>
    <property type="match status" value="1"/>
</dbReference>
<proteinExistence type="predicted"/>
<evidence type="ECO:0000313" key="2">
    <source>
        <dbReference type="EMBL" id="EIJ42372.1"/>
    </source>
</evidence>
<dbReference type="STRING" id="395493.BegalDRAFT_1485"/>
<dbReference type="Pfam" id="PF02589">
    <property type="entry name" value="LUD_dom"/>
    <property type="match status" value="1"/>
</dbReference>
<feature type="domain" description="LUD" evidence="1">
    <location>
        <begin position="119"/>
        <end position="215"/>
    </location>
</feature>
<dbReference type="RefSeq" id="WP_002685237.1">
    <property type="nucleotide sequence ID" value="NZ_JH600070.1"/>
</dbReference>
<dbReference type="PANTHER" id="PTHR43682:SF1">
    <property type="entry name" value="LACTATE UTILIZATION PROTEIN C"/>
    <property type="match status" value="1"/>
</dbReference>
<dbReference type="EMBL" id="JH600070">
    <property type="protein sequence ID" value="EIJ42372.1"/>
    <property type="molecule type" value="Genomic_DNA"/>
</dbReference>
<dbReference type="AlphaFoldDB" id="I3CFH9"/>
<dbReference type="eggNOG" id="COG1556">
    <property type="taxonomic scope" value="Bacteria"/>
</dbReference>
<name>I3CFH9_9GAMM</name>